<evidence type="ECO:0000313" key="2">
    <source>
        <dbReference type="EMBL" id="XBS21720.1"/>
    </source>
</evidence>
<dbReference type="GO" id="GO:0005886">
    <property type="term" value="C:plasma membrane"/>
    <property type="evidence" value="ECO:0007669"/>
    <property type="project" value="TreeGrafter"/>
</dbReference>
<dbReference type="PANTHER" id="PTHR39594">
    <property type="entry name" value="PROTEIN YCHQ"/>
    <property type="match status" value="1"/>
</dbReference>
<organism evidence="2 3">
    <name type="scientific">Methylomarinum roseum</name>
    <dbReference type="NCBI Taxonomy" id="3067653"/>
    <lineage>
        <taxon>Bacteria</taxon>
        <taxon>Pseudomonadati</taxon>
        <taxon>Pseudomonadota</taxon>
        <taxon>Gammaproteobacteria</taxon>
        <taxon>Methylococcales</taxon>
        <taxon>Methylococcaceae</taxon>
        <taxon>Methylomarinum</taxon>
    </lineage>
</organism>
<name>A0AAU7NXL8_9GAMM</name>
<gene>
    <name evidence="2" type="ORF">Q9L42_006240</name>
</gene>
<keyword evidence="1" id="KW-0472">Membrane</keyword>
<keyword evidence="3" id="KW-1185">Reference proteome</keyword>
<feature type="transmembrane region" description="Helical" evidence="1">
    <location>
        <begin position="95"/>
        <end position="113"/>
    </location>
</feature>
<feature type="transmembrane region" description="Helical" evidence="1">
    <location>
        <begin position="65"/>
        <end position="83"/>
    </location>
</feature>
<feature type="transmembrane region" description="Helical" evidence="1">
    <location>
        <begin position="38"/>
        <end position="59"/>
    </location>
</feature>
<protein>
    <submittedName>
        <fullName evidence="2">SirB2 family protein</fullName>
    </submittedName>
</protein>
<dbReference type="PIRSF" id="PIRSF005610">
    <property type="entry name" value="SirB"/>
    <property type="match status" value="1"/>
</dbReference>
<keyword evidence="1" id="KW-1133">Transmembrane helix</keyword>
<dbReference type="Pfam" id="PF04247">
    <property type="entry name" value="SirB"/>
    <property type="match status" value="1"/>
</dbReference>
<proteinExistence type="predicted"/>
<evidence type="ECO:0000313" key="3">
    <source>
        <dbReference type="Proteomes" id="UP001225378"/>
    </source>
</evidence>
<dbReference type="AlphaFoldDB" id="A0AAU7NXL8"/>
<reference evidence="2 3" key="1">
    <citation type="journal article" date="2024" name="Microbiology">
        <title>Methylomarinum rosea sp. nov., a novel halophilic methanotrophic bacterium from the hypersaline Lake Elton.</title>
        <authorList>
            <person name="Suleimanov R.Z."/>
            <person name="Oshkin I.Y."/>
            <person name="Danilova O.V."/>
            <person name="Suzina N.E."/>
            <person name="Dedysh S.N."/>
        </authorList>
    </citation>
    <scope>NUCLEOTIDE SEQUENCE [LARGE SCALE GENOMIC DNA]</scope>
    <source>
        <strain evidence="2 3">Ch1-1</strain>
    </source>
</reference>
<dbReference type="Proteomes" id="UP001225378">
    <property type="component" value="Chromosome"/>
</dbReference>
<feature type="transmembrane region" description="Helical" evidence="1">
    <location>
        <begin position="6"/>
        <end position="26"/>
    </location>
</feature>
<dbReference type="EMBL" id="CP157743">
    <property type="protein sequence ID" value="XBS21720.1"/>
    <property type="molecule type" value="Genomic_DNA"/>
</dbReference>
<sequence>MLKLIHVFFILASFSSFIGRVALLQFNAELLQRKLFKIAPHIIDTLLLLSGIALVFQGNWLAGEYGWIISKLIVLVLYIAFAIMTMRSSGNKRWLAFAAAVASFILIFVIAITKQGFI</sequence>
<accession>A0AAU7NXL8</accession>
<dbReference type="KEGG" id="mech:Q9L42_006240"/>
<dbReference type="InterPro" id="IPR007360">
    <property type="entry name" value="SirB"/>
</dbReference>
<dbReference type="RefSeq" id="WP_349432322.1">
    <property type="nucleotide sequence ID" value="NZ_CP157743.1"/>
</dbReference>
<dbReference type="PANTHER" id="PTHR39594:SF1">
    <property type="entry name" value="PROTEIN YCHQ"/>
    <property type="match status" value="1"/>
</dbReference>
<keyword evidence="1" id="KW-0812">Transmembrane</keyword>
<evidence type="ECO:0000256" key="1">
    <source>
        <dbReference type="SAM" id="Phobius"/>
    </source>
</evidence>